<protein>
    <submittedName>
        <fullName evidence="2">Uncharacterized protein</fullName>
    </submittedName>
</protein>
<feature type="region of interest" description="Disordered" evidence="1">
    <location>
        <begin position="83"/>
        <end position="120"/>
    </location>
</feature>
<name>A0AAV9QZM5_9TELE</name>
<dbReference type="AlphaFoldDB" id="A0AAV9QZM5"/>
<feature type="region of interest" description="Disordered" evidence="1">
    <location>
        <begin position="44"/>
        <end position="66"/>
    </location>
</feature>
<feature type="region of interest" description="Disordered" evidence="1">
    <location>
        <begin position="195"/>
        <end position="263"/>
    </location>
</feature>
<comment type="caution">
    <text evidence="2">The sequence shown here is derived from an EMBL/GenBank/DDBJ whole genome shotgun (WGS) entry which is preliminary data.</text>
</comment>
<gene>
    <name evidence="2" type="ORF">CRENBAI_021331</name>
</gene>
<sequence>MYSSPELVERISQMERYYERAAHARFPERCCRGQVSRALLQSSPRQVSRELLQSSPRQVSRALLQSSPRQVSRALLQSSQRQVSRALLQSSPRQDHSLTHHSLTLSLPQPPPQVTEGLGDASASAHLTEGLGDASASAHVTEGLGDASASVHATESFVLVLASDPRDEGFEEEAPPDLVPEEFKDHFVLVLASETRAEGSPGSASASEGLPGIASASEGSPGIASASEGSPGIASASEGSPGAASASEGSHDAASASEGLPGLRRWPPGSLRLCRSPGPRRRHRLIRVLSSGSWTRPELYARTGRPPGRLPELCFCFWPSYRGPHRLPWAQSVITLTHLVISC</sequence>
<evidence type="ECO:0000313" key="3">
    <source>
        <dbReference type="Proteomes" id="UP001311232"/>
    </source>
</evidence>
<dbReference type="Proteomes" id="UP001311232">
    <property type="component" value="Unassembled WGS sequence"/>
</dbReference>
<evidence type="ECO:0000256" key="1">
    <source>
        <dbReference type="SAM" id="MobiDB-lite"/>
    </source>
</evidence>
<evidence type="ECO:0000313" key="2">
    <source>
        <dbReference type="EMBL" id="KAK5601747.1"/>
    </source>
</evidence>
<dbReference type="EMBL" id="JAHHUM010002651">
    <property type="protein sequence ID" value="KAK5601747.1"/>
    <property type="molecule type" value="Genomic_DNA"/>
</dbReference>
<reference evidence="2 3" key="1">
    <citation type="submission" date="2021-06" db="EMBL/GenBank/DDBJ databases">
        <authorList>
            <person name="Palmer J.M."/>
        </authorList>
    </citation>
    <scope>NUCLEOTIDE SEQUENCE [LARGE SCALE GENOMIC DNA]</scope>
    <source>
        <strain evidence="2 3">MEX-2019</strain>
        <tissue evidence="2">Muscle</tissue>
    </source>
</reference>
<organism evidence="2 3">
    <name type="scientific">Crenichthys baileyi</name>
    <name type="common">White River springfish</name>
    <dbReference type="NCBI Taxonomy" id="28760"/>
    <lineage>
        <taxon>Eukaryota</taxon>
        <taxon>Metazoa</taxon>
        <taxon>Chordata</taxon>
        <taxon>Craniata</taxon>
        <taxon>Vertebrata</taxon>
        <taxon>Euteleostomi</taxon>
        <taxon>Actinopterygii</taxon>
        <taxon>Neopterygii</taxon>
        <taxon>Teleostei</taxon>
        <taxon>Neoteleostei</taxon>
        <taxon>Acanthomorphata</taxon>
        <taxon>Ovalentaria</taxon>
        <taxon>Atherinomorphae</taxon>
        <taxon>Cyprinodontiformes</taxon>
        <taxon>Goodeidae</taxon>
        <taxon>Crenichthys</taxon>
    </lineage>
</organism>
<accession>A0AAV9QZM5</accession>
<feature type="compositionally biased region" description="Polar residues" evidence="1">
    <location>
        <begin position="83"/>
        <end position="92"/>
    </location>
</feature>
<proteinExistence type="predicted"/>
<keyword evidence="3" id="KW-1185">Reference proteome</keyword>
<feature type="compositionally biased region" description="Low complexity" evidence="1">
    <location>
        <begin position="198"/>
        <end position="248"/>
    </location>
</feature>